<dbReference type="EMBL" id="WJEC01007797">
    <property type="protein sequence ID" value="KAF7467840.1"/>
    <property type="molecule type" value="Genomic_DNA"/>
</dbReference>
<dbReference type="AlphaFoldDB" id="A0A5E4CMF8"/>
<feature type="region of interest" description="Disordered" evidence="7">
    <location>
        <begin position="1"/>
        <end position="30"/>
    </location>
</feature>
<evidence type="ECO:0000313" key="11">
    <source>
        <dbReference type="Proteomes" id="UP000335636"/>
    </source>
</evidence>
<dbReference type="Pfam" id="PF01805">
    <property type="entry name" value="Surp"/>
    <property type="match status" value="1"/>
</dbReference>
<keyword evidence="4" id="KW-0805">Transcription regulation</keyword>
<dbReference type="SUPFAM" id="SSF109905">
    <property type="entry name" value="Surp module (SWAP domain)"/>
    <property type="match status" value="1"/>
</dbReference>
<feature type="compositionally biased region" description="Acidic residues" evidence="7">
    <location>
        <begin position="122"/>
        <end position="134"/>
    </location>
</feature>
<keyword evidence="1" id="KW-0507">mRNA processing</keyword>
<dbReference type="SMART" id="SM00648">
    <property type="entry name" value="SWAP"/>
    <property type="match status" value="1"/>
</dbReference>
<dbReference type="Pfam" id="PF09750">
    <property type="entry name" value="DRY_EERY"/>
    <property type="match status" value="1"/>
</dbReference>
<evidence type="ECO:0000256" key="3">
    <source>
        <dbReference type="ARBA" id="ARBA00022884"/>
    </source>
</evidence>
<feature type="region of interest" description="Disordered" evidence="7">
    <location>
        <begin position="298"/>
        <end position="406"/>
    </location>
</feature>
<dbReference type="PANTHER" id="PTHR13161">
    <property type="entry name" value="SPLICING FACTOR SUPPRESSOR OF WHITE APRICOT"/>
    <property type="match status" value="1"/>
</dbReference>
<feature type="compositionally biased region" description="Acidic residues" evidence="7">
    <location>
        <begin position="250"/>
        <end position="260"/>
    </location>
</feature>
<feature type="compositionally biased region" description="Basic and acidic residues" evidence="7">
    <location>
        <begin position="135"/>
        <end position="144"/>
    </location>
</feature>
<dbReference type="Gene3D" id="1.10.10.790">
    <property type="entry name" value="Surp module"/>
    <property type="match status" value="1"/>
</dbReference>
<keyword evidence="5" id="KW-0804">Transcription</keyword>
<feature type="region of interest" description="Disordered" evidence="7">
    <location>
        <begin position="119"/>
        <end position="153"/>
    </location>
</feature>
<evidence type="ECO:0000313" key="10">
    <source>
        <dbReference type="EMBL" id="VTJ83015.1"/>
    </source>
</evidence>
<dbReference type="PANTHER" id="PTHR13161:SF15">
    <property type="entry name" value="SPLICING FACTOR, SUPPRESSOR OF WHITE-APRICOT HOMOLOG"/>
    <property type="match status" value="1"/>
</dbReference>
<keyword evidence="3" id="KW-0694">RNA-binding</keyword>
<evidence type="ECO:0000256" key="6">
    <source>
        <dbReference type="ARBA" id="ARBA00023187"/>
    </source>
</evidence>
<dbReference type="SMART" id="SM01141">
    <property type="entry name" value="DRY_EERY"/>
    <property type="match status" value="1"/>
</dbReference>
<feature type="compositionally biased region" description="Basic and acidic residues" evidence="7">
    <location>
        <begin position="9"/>
        <end position="21"/>
    </location>
</feature>
<gene>
    <name evidence="9" type="ORF">GHT09_000774</name>
    <name evidence="10" type="ORF">MONAX_5E001601</name>
</gene>
<proteinExistence type="predicted"/>
<keyword evidence="2" id="KW-0677">Repeat</keyword>
<feature type="compositionally biased region" description="Low complexity" evidence="7">
    <location>
        <begin position="365"/>
        <end position="382"/>
    </location>
</feature>
<accession>A0A5E4CMF8</accession>
<sequence length="433" mass="47853">MYGAGGGRAKPERKGGAKEEAGPGGAGGGGSRVELLVFGYACKLFRDDERALAQEQGQHLIPWMGDHKLLIDRYDGRGHLHDLSAYDAEYATWNRDYQLSEEEARVEALCDEERGRIQAADDYYDPSEPTEEEEPSKQREKSESENLEENEEPFIAPLGLNVPSDVELPPTAKMHAIIERTANFVCKQGAQFEIMLKAKQARNSQFDFLRFDHYLNPYYKFIQKAMKEGRYTVLAENKTEEKKKSGTNSDNEDEDDEEDGSYLHPSLFASKKSSRLEELMKPLKVVDPDHPLAALVRKAQADSSAPTPAADGAPVQPSQVEYTADCEYSLSPHEKKKKRRSQSRTKAKARSQSASPSKQAALRPAAHSAHSASISPVESRGSSQERSRGVSQEKDGQISSAIVSSVQSKITQDLMAKVRAMLAASKNLQTSAS</sequence>
<dbReference type="Proteomes" id="UP000335636">
    <property type="component" value="Unassembled WGS sequence"/>
</dbReference>
<dbReference type="FunFam" id="1.10.10.790:FF:000014">
    <property type="entry name" value="Splicing factor SWAP"/>
    <property type="match status" value="1"/>
</dbReference>
<evidence type="ECO:0000256" key="1">
    <source>
        <dbReference type="ARBA" id="ARBA00022664"/>
    </source>
</evidence>
<reference evidence="9" key="2">
    <citation type="submission" date="2020-08" db="EMBL/GenBank/DDBJ databases">
        <authorList>
            <person name="Shumante A."/>
            <person name="Zimin A.V."/>
            <person name="Puiu D."/>
            <person name="Salzberg S.L."/>
        </authorList>
    </citation>
    <scope>NUCLEOTIDE SEQUENCE</scope>
    <source>
        <strain evidence="9">WC2-LM</strain>
        <tissue evidence="9">Liver</tissue>
    </source>
</reference>
<evidence type="ECO:0000256" key="7">
    <source>
        <dbReference type="SAM" id="MobiDB-lite"/>
    </source>
</evidence>
<feature type="domain" description="SURP motif" evidence="8">
    <location>
        <begin position="177"/>
        <end position="219"/>
    </location>
</feature>
<feature type="region of interest" description="Disordered" evidence="7">
    <location>
        <begin position="239"/>
        <end position="267"/>
    </location>
</feature>
<keyword evidence="6" id="KW-0508">mRNA splicing</keyword>
<evidence type="ECO:0000259" key="8">
    <source>
        <dbReference type="PROSITE" id="PS50128"/>
    </source>
</evidence>
<feature type="compositionally biased region" description="Low complexity" evidence="7">
    <location>
        <begin position="397"/>
        <end position="406"/>
    </location>
</feature>
<organism evidence="10 11">
    <name type="scientific">Marmota monax</name>
    <name type="common">Woodchuck</name>
    <dbReference type="NCBI Taxonomy" id="9995"/>
    <lineage>
        <taxon>Eukaryota</taxon>
        <taxon>Metazoa</taxon>
        <taxon>Chordata</taxon>
        <taxon>Craniata</taxon>
        <taxon>Vertebrata</taxon>
        <taxon>Euteleostomi</taxon>
        <taxon>Mammalia</taxon>
        <taxon>Eutheria</taxon>
        <taxon>Euarchontoglires</taxon>
        <taxon>Glires</taxon>
        <taxon>Rodentia</taxon>
        <taxon>Sciuromorpha</taxon>
        <taxon>Sciuridae</taxon>
        <taxon>Xerinae</taxon>
        <taxon>Marmotini</taxon>
        <taxon>Marmota</taxon>
    </lineage>
</organism>
<feature type="compositionally biased region" description="Basic and acidic residues" evidence="7">
    <location>
        <begin position="383"/>
        <end position="396"/>
    </location>
</feature>
<evidence type="ECO:0000256" key="4">
    <source>
        <dbReference type="ARBA" id="ARBA00023015"/>
    </source>
</evidence>
<evidence type="ECO:0000256" key="5">
    <source>
        <dbReference type="ARBA" id="ARBA00023163"/>
    </source>
</evidence>
<name>A0A5E4CMF8_MARMO</name>
<dbReference type="GO" id="GO:0003723">
    <property type="term" value="F:RNA binding"/>
    <property type="evidence" value="ECO:0007669"/>
    <property type="project" value="UniProtKB-KW"/>
</dbReference>
<evidence type="ECO:0000313" key="9">
    <source>
        <dbReference type="EMBL" id="KAF7467840.1"/>
    </source>
</evidence>
<dbReference type="GO" id="GO:0000395">
    <property type="term" value="P:mRNA 5'-splice site recognition"/>
    <property type="evidence" value="ECO:0007669"/>
    <property type="project" value="TreeGrafter"/>
</dbReference>
<protein>
    <recommendedName>
        <fullName evidence="8">SURP motif domain-containing protein</fullName>
    </recommendedName>
</protein>
<feature type="compositionally biased region" description="Basic residues" evidence="7">
    <location>
        <begin position="334"/>
        <end position="349"/>
    </location>
</feature>
<dbReference type="InterPro" id="IPR019147">
    <property type="entry name" value="SWAP_N_domain"/>
</dbReference>
<dbReference type="Proteomes" id="UP000662637">
    <property type="component" value="Unassembled WGS sequence"/>
</dbReference>
<keyword evidence="11" id="KW-1185">Reference proteome</keyword>
<dbReference type="InterPro" id="IPR040397">
    <property type="entry name" value="SWAP"/>
</dbReference>
<dbReference type="PROSITE" id="PS50128">
    <property type="entry name" value="SURP"/>
    <property type="match status" value="1"/>
</dbReference>
<reference evidence="10 11" key="1">
    <citation type="submission" date="2019-04" db="EMBL/GenBank/DDBJ databases">
        <authorList>
            <person name="Alioto T."/>
            <person name="Alioto T."/>
        </authorList>
    </citation>
    <scope>NUCLEOTIDE SEQUENCE [LARGE SCALE GENOMIC DNA]</scope>
</reference>
<evidence type="ECO:0000256" key="2">
    <source>
        <dbReference type="ARBA" id="ARBA00022737"/>
    </source>
</evidence>
<dbReference type="InterPro" id="IPR000061">
    <property type="entry name" value="Surp"/>
</dbReference>
<dbReference type="EMBL" id="CABDUW010001621">
    <property type="protein sequence ID" value="VTJ83015.1"/>
    <property type="molecule type" value="Genomic_DNA"/>
</dbReference>
<dbReference type="InterPro" id="IPR035967">
    <property type="entry name" value="SWAP/Surp_sf"/>
</dbReference>